<evidence type="ECO:0000313" key="5">
    <source>
        <dbReference type="Proteomes" id="UP000283732"/>
    </source>
</evidence>
<evidence type="ECO:0000313" key="4">
    <source>
        <dbReference type="Proteomes" id="UP000261088"/>
    </source>
</evidence>
<evidence type="ECO:0000313" key="1">
    <source>
        <dbReference type="EMBL" id="RGN54382.1"/>
    </source>
</evidence>
<dbReference type="Proteomes" id="UP000283732">
    <property type="component" value="Unassembled WGS sequence"/>
</dbReference>
<dbReference type="EMBL" id="QSEF01000008">
    <property type="protein sequence ID" value="RGZ49167.1"/>
    <property type="molecule type" value="Genomic_DNA"/>
</dbReference>
<sequence>MIQMSNSRLMTIDRFNKLTGHETLHPLICMVDLSRTNLNEDIRMMCDFYGLLYYNDPEQDKISGKEWLRLIYPGETVEIPLNRHRHTGCCSGVLFHPDLLCDTSLENRIETYPKRCCCKGTLSEHERNIITDNLREIGEELHHAIDRHSASIIASHIELLLNYCIRFCSQ</sequence>
<dbReference type="EMBL" id="QRKC01000002">
    <property type="protein sequence ID" value="RHH78650.1"/>
    <property type="molecule type" value="Genomic_DNA"/>
</dbReference>
<accession>A0A3R6IYN5</accession>
<proteinExistence type="predicted"/>
<gene>
    <name evidence="3" type="ORF">DW191_08325</name>
    <name evidence="2" type="ORF">DW986_07410</name>
    <name evidence="1" type="ORF">DXB61_01570</name>
</gene>
<dbReference type="RefSeq" id="WP_122121096.1">
    <property type="nucleotide sequence ID" value="NZ_JBCHDK010000012.1"/>
</dbReference>
<dbReference type="Proteomes" id="UP000285173">
    <property type="component" value="Unassembled WGS sequence"/>
</dbReference>
<protein>
    <submittedName>
        <fullName evidence="3">Transcriptional regulator</fullName>
    </submittedName>
</protein>
<comment type="caution">
    <text evidence="3">The sequence shown here is derived from an EMBL/GenBank/DDBJ whole genome shotgun (WGS) entry which is preliminary data.</text>
</comment>
<evidence type="ECO:0000313" key="3">
    <source>
        <dbReference type="EMBL" id="RHH78650.1"/>
    </source>
</evidence>
<evidence type="ECO:0000313" key="6">
    <source>
        <dbReference type="Proteomes" id="UP000285173"/>
    </source>
</evidence>
<name>A0A3R6IYN5_9BACT</name>
<reference evidence="4 5" key="1">
    <citation type="submission" date="2018-08" db="EMBL/GenBank/DDBJ databases">
        <title>A genome reference for cultivated species of the human gut microbiota.</title>
        <authorList>
            <person name="Zou Y."/>
            <person name="Xue W."/>
            <person name="Luo G."/>
        </authorList>
    </citation>
    <scope>NUCLEOTIDE SEQUENCE [LARGE SCALE GENOMIC DNA]</scope>
    <source>
        <strain evidence="3 5">AM16-50</strain>
        <strain evidence="2 6">AM50-15</strain>
        <strain evidence="1 4">OM05-11AA</strain>
    </source>
</reference>
<dbReference type="Proteomes" id="UP000261088">
    <property type="component" value="Unassembled WGS sequence"/>
</dbReference>
<evidence type="ECO:0000313" key="2">
    <source>
        <dbReference type="EMBL" id="RGZ49167.1"/>
    </source>
</evidence>
<organism evidence="3 5">
    <name type="scientific">Parabacteroides merdae</name>
    <dbReference type="NCBI Taxonomy" id="46503"/>
    <lineage>
        <taxon>Bacteria</taxon>
        <taxon>Pseudomonadati</taxon>
        <taxon>Bacteroidota</taxon>
        <taxon>Bacteroidia</taxon>
        <taxon>Bacteroidales</taxon>
        <taxon>Tannerellaceae</taxon>
        <taxon>Parabacteroides</taxon>
    </lineage>
</organism>
<dbReference type="AlphaFoldDB" id="A0A3R6IYN5"/>
<dbReference type="EMBL" id="QSUP01000001">
    <property type="protein sequence ID" value="RGN54382.1"/>
    <property type="molecule type" value="Genomic_DNA"/>
</dbReference>